<dbReference type="CDD" id="cd20071">
    <property type="entry name" value="SET_SMYD"/>
    <property type="match status" value="1"/>
</dbReference>
<comment type="caution">
    <text evidence="1">The sequence shown here is derived from an EMBL/GenBank/DDBJ whole genome shotgun (WGS) entry which is preliminary data.</text>
</comment>
<gene>
    <name evidence="1" type="ORF">K2173_007217</name>
</gene>
<dbReference type="EMBL" id="JAIWQS010000006">
    <property type="protein sequence ID" value="KAJ8762109.1"/>
    <property type="molecule type" value="Genomic_DNA"/>
</dbReference>
<evidence type="ECO:0008006" key="3">
    <source>
        <dbReference type="Google" id="ProtNLM"/>
    </source>
</evidence>
<dbReference type="SUPFAM" id="SSF82199">
    <property type="entry name" value="SET domain"/>
    <property type="match status" value="1"/>
</dbReference>
<accession>A0AAV8T6X8</accession>
<protein>
    <recommendedName>
        <fullName evidence="3">SET domain-containing protein</fullName>
    </recommendedName>
</protein>
<proteinExistence type="predicted"/>
<dbReference type="PANTHER" id="PTHR47780:SF1">
    <property type="entry name" value="PROTEIN SET DOMAIN GROUP 41"/>
    <property type="match status" value="1"/>
</dbReference>
<dbReference type="PANTHER" id="PTHR47780">
    <property type="entry name" value="PROTEIN SET DOMAIN GROUP 41"/>
    <property type="match status" value="1"/>
</dbReference>
<sequence>MEMEMEMVAEENIEIGEDLTPPLSPLACALHNSFLHSHCSSCFSPLPDPNPPLPSDHHPSLPLYCSGLCSSSSSASTPSPLHLDSHLRSAFHLLHSLPSSSFHSHRISGLLTNRDNLLEDENIAAQVRAGARAIAGVEDLEAAENALCLVLTNAVEVQDKDGRSLGVAVYDTNFSWTNHNCSPNACYRFLFSPPHHRDNTPSPCQSRLRLRPVLSSGEIGEYDNAQLPKAVAGGYGPRIIVRSIKRINRGDKVTLAYTDLLQPKAVRQSELWEKYRFLCCCVRCNSSPPSYVDLTLQELCTSKISDSSLSSDSTFCRDKAVVNIRDYVDEVISEYLSVGDAKICCEKLERVLIFGLIDEHLKFREGNLQFNLRLHHLHHLALNAYITLASAYKMQSCDSLVLYSELDGHQFDSFHTRRISAAYSFFLAAATNHLFHYEASLIASAANFWINAGESLVTLARSSDWSFFEERNLPVLNILYLGKHKCCKCSFLDRYQTTLSFNFVDFERTSREFLDCITSLSHKVWHLLSGGCYYLKLFKDPFDLGRHEMFSSFSYSDFQMKANTARFQVQNYGREERTDIFQLGVHCLLYGGFLSSICYGQSSHWTTHIRSVLYCGENK</sequence>
<reference evidence="1 2" key="1">
    <citation type="submission" date="2021-09" db="EMBL/GenBank/DDBJ databases">
        <title>Genomic insights and catalytic innovation underlie evolution of tropane alkaloids biosynthesis.</title>
        <authorList>
            <person name="Wang Y.-J."/>
            <person name="Tian T."/>
            <person name="Huang J.-P."/>
            <person name="Huang S.-X."/>
        </authorList>
    </citation>
    <scope>NUCLEOTIDE SEQUENCE [LARGE SCALE GENOMIC DNA]</scope>
    <source>
        <strain evidence="1">KIB-2018</strain>
        <tissue evidence="1">Leaf</tissue>
    </source>
</reference>
<keyword evidence="2" id="KW-1185">Reference proteome</keyword>
<evidence type="ECO:0000313" key="2">
    <source>
        <dbReference type="Proteomes" id="UP001159364"/>
    </source>
</evidence>
<dbReference type="Gene3D" id="1.25.40.10">
    <property type="entry name" value="Tetratricopeptide repeat domain"/>
    <property type="match status" value="1"/>
</dbReference>
<dbReference type="Proteomes" id="UP001159364">
    <property type="component" value="Linkage Group LG06"/>
</dbReference>
<dbReference type="InterPro" id="IPR046341">
    <property type="entry name" value="SET_dom_sf"/>
</dbReference>
<name>A0AAV8T6X8_9ROSI</name>
<dbReference type="AlphaFoldDB" id="A0AAV8T6X8"/>
<organism evidence="1 2">
    <name type="scientific">Erythroxylum novogranatense</name>
    <dbReference type="NCBI Taxonomy" id="1862640"/>
    <lineage>
        <taxon>Eukaryota</taxon>
        <taxon>Viridiplantae</taxon>
        <taxon>Streptophyta</taxon>
        <taxon>Embryophyta</taxon>
        <taxon>Tracheophyta</taxon>
        <taxon>Spermatophyta</taxon>
        <taxon>Magnoliopsida</taxon>
        <taxon>eudicotyledons</taxon>
        <taxon>Gunneridae</taxon>
        <taxon>Pentapetalae</taxon>
        <taxon>rosids</taxon>
        <taxon>fabids</taxon>
        <taxon>Malpighiales</taxon>
        <taxon>Erythroxylaceae</taxon>
        <taxon>Erythroxylum</taxon>
    </lineage>
</organism>
<dbReference type="InterPro" id="IPR011990">
    <property type="entry name" value="TPR-like_helical_dom_sf"/>
</dbReference>
<evidence type="ECO:0000313" key="1">
    <source>
        <dbReference type="EMBL" id="KAJ8762109.1"/>
    </source>
</evidence>
<dbReference type="Gene3D" id="2.170.270.10">
    <property type="entry name" value="SET domain"/>
    <property type="match status" value="1"/>
</dbReference>